<reference evidence="7 8" key="1">
    <citation type="submission" date="2018-08" db="EMBL/GenBank/DDBJ databases">
        <title>Genetic Globetrotter - A new plasmid hitch-hiking vast phylogenetic and geographic distances.</title>
        <authorList>
            <person name="Vollmers J."/>
            <person name="Petersen J."/>
        </authorList>
    </citation>
    <scope>NUCLEOTIDE SEQUENCE [LARGE SCALE GENOMIC DNA]</scope>
    <source>
        <strain evidence="7 8">DSM 26383</strain>
        <plasmid evidence="8">pridsm_01</plasmid>
    </source>
</reference>
<name>A0A5P3AN70_9RHOB</name>
<dbReference type="InterPro" id="IPR009057">
    <property type="entry name" value="Homeodomain-like_sf"/>
</dbReference>
<dbReference type="KEGG" id="rid:RIdsm_05591"/>
<dbReference type="Pfam" id="PF17932">
    <property type="entry name" value="TetR_C_24"/>
    <property type="match status" value="1"/>
</dbReference>
<dbReference type="InterPro" id="IPR050109">
    <property type="entry name" value="HTH-type_TetR-like_transc_reg"/>
</dbReference>
<keyword evidence="7" id="KW-0614">Plasmid</keyword>
<protein>
    <submittedName>
        <fullName evidence="7">HTH-type transcriptional repressor KstR2</fullName>
    </submittedName>
</protein>
<evidence type="ECO:0000256" key="3">
    <source>
        <dbReference type="ARBA" id="ARBA00023125"/>
    </source>
</evidence>
<dbReference type="InterPro" id="IPR001647">
    <property type="entry name" value="HTH_TetR"/>
</dbReference>
<keyword evidence="2" id="KW-0805">Transcription regulation</keyword>
<dbReference type="OrthoDB" id="9779746at2"/>
<evidence type="ECO:0000256" key="2">
    <source>
        <dbReference type="ARBA" id="ARBA00023015"/>
    </source>
</evidence>
<dbReference type="Proteomes" id="UP000325785">
    <property type="component" value="Plasmid pRIdsm_01"/>
</dbReference>
<evidence type="ECO:0000259" key="6">
    <source>
        <dbReference type="PROSITE" id="PS50977"/>
    </source>
</evidence>
<geneLocation type="plasmid" evidence="8">
    <name>pridsm_01</name>
</geneLocation>
<dbReference type="GO" id="GO:0000976">
    <property type="term" value="F:transcription cis-regulatory region binding"/>
    <property type="evidence" value="ECO:0007669"/>
    <property type="project" value="TreeGrafter"/>
</dbReference>
<dbReference type="PROSITE" id="PS50977">
    <property type="entry name" value="HTH_TETR_2"/>
    <property type="match status" value="1"/>
</dbReference>
<evidence type="ECO:0000313" key="8">
    <source>
        <dbReference type="Proteomes" id="UP000325785"/>
    </source>
</evidence>
<dbReference type="AlphaFoldDB" id="A0A5P3AN70"/>
<dbReference type="Pfam" id="PF00440">
    <property type="entry name" value="TetR_N"/>
    <property type="match status" value="1"/>
</dbReference>
<dbReference type="PANTHER" id="PTHR30055">
    <property type="entry name" value="HTH-TYPE TRANSCRIPTIONAL REGULATOR RUTR"/>
    <property type="match status" value="1"/>
</dbReference>
<dbReference type="InterPro" id="IPR041490">
    <property type="entry name" value="KstR2_TetR_C"/>
</dbReference>
<keyword evidence="3 5" id="KW-0238">DNA-binding</keyword>
<evidence type="ECO:0000256" key="4">
    <source>
        <dbReference type="ARBA" id="ARBA00023163"/>
    </source>
</evidence>
<evidence type="ECO:0000313" key="7">
    <source>
        <dbReference type="EMBL" id="QEW29745.1"/>
    </source>
</evidence>
<dbReference type="GO" id="GO:0003700">
    <property type="term" value="F:DNA-binding transcription factor activity"/>
    <property type="evidence" value="ECO:0007669"/>
    <property type="project" value="TreeGrafter"/>
</dbReference>
<keyword evidence="4" id="KW-0804">Transcription</keyword>
<evidence type="ECO:0000256" key="1">
    <source>
        <dbReference type="ARBA" id="ARBA00022491"/>
    </source>
</evidence>
<dbReference type="InterPro" id="IPR036271">
    <property type="entry name" value="Tet_transcr_reg_TetR-rel_C_sf"/>
</dbReference>
<sequence>MQKPRRNIPSIMKLKVADLDERTKLPSGPDAKGNSSRGSVREELHLYRRERILGVAAELFSQKGYSGASVSELAKMIGVTKPFIYYYMKNKQDILEQICIATIDLPHVVMDEVFSEDLSPADTLYKFVRRFVWVQSTNQNYVSVFFREELNLSPDVRDYVTERRKEFDERLGALLRKGVETGDFRIADVPVTVLAISGMVCWIFNWYRPEGRLTLEEISLLFADLTLNMVDARRRSDQAV</sequence>
<dbReference type="EMBL" id="CP031599">
    <property type="protein sequence ID" value="QEW29745.1"/>
    <property type="molecule type" value="Genomic_DNA"/>
</dbReference>
<dbReference type="RefSeq" id="WP_143100583.1">
    <property type="nucleotide sequence ID" value="NZ_FOMY01000029.1"/>
</dbReference>
<dbReference type="PRINTS" id="PR00455">
    <property type="entry name" value="HTHTETR"/>
</dbReference>
<keyword evidence="1" id="KW-0678">Repressor</keyword>
<accession>A0A5P3AN70</accession>
<dbReference type="SUPFAM" id="SSF48498">
    <property type="entry name" value="Tetracyclin repressor-like, C-terminal domain"/>
    <property type="match status" value="1"/>
</dbReference>
<proteinExistence type="predicted"/>
<gene>
    <name evidence="7" type="primary">kstR2_8</name>
    <name evidence="7" type="ORF">RIdsm_05591</name>
</gene>
<feature type="domain" description="HTH tetR-type" evidence="6">
    <location>
        <begin position="46"/>
        <end position="106"/>
    </location>
</feature>
<dbReference type="Gene3D" id="1.10.357.10">
    <property type="entry name" value="Tetracycline Repressor, domain 2"/>
    <property type="match status" value="1"/>
</dbReference>
<feature type="DNA-binding region" description="H-T-H motif" evidence="5">
    <location>
        <begin position="69"/>
        <end position="88"/>
    </location>
</feature>
<evidence type="ECO:0000256" key="5">
    <source>
        <dbReference type="PROSITE-ProRule" id="PRU00335"/>
    </source>
</evidence>
<dbReference type="SUPFAM" id="SSF46689">
    <property type="entry name" value="Homeodomain-like"/>
    <property type="match status" value="1"/>
</dbReference>
<dbReference type="PANTHER" id="PTHR30055:SF175">
    <property type="entry name" value="HTH-TYPE TRANSCRIPTIONAL REPRESSOR KSTR2"/>
    <property type="match status" value="1"/>
</dbReference>
<organism evidence="7 8">
    <name type="scientific">Roseovarius indicus</name>
    <dbReference type="NCBI Taxonomy" id="540747"/>
    <lineage>
        <taxon>Bacteria</taxon>
        <taxon>Pseudomonadati</taxon>
        <taxon>Pseudomonadota</taxon>
        <taxon>Alphaproteobacteria</taxon>
        <taxon>Rhodobacterales</taxon>
        <taxon>Roseobacteraceae</taxon>
        <taxon>Roseovarius</taxon>
    </lineage>
</organism>